<dbReference type="InterPro" id="IPR004090">
    <property type="entry name" value="Chemotax_Me-accpt_rcpt"/>
</dbReference>
<dbReference type="InterPro" id="IPR051310">
    <property type="entry name" value="MCP_chemotaxis"/>
</dbReference>
<reference evidence="8 9" key="1">
    <citation type="submission" date="2013-01" db="EMBL/GenBank/DDBJ databases">
        <authorList>
            <person name="Harkins D.M."/>
            <person name="Durkin A.S."/>
            <person name="Brinkac L.M."/>
            <person name="Haft D.H."/>
            <person name="Selengut J.D."/>
            <person name="Sanka R."/>
            <person name="DePew J."/>
            <person name="Purushe J."/>
            <person name="Galloway R.L."/>
            <person name="Vinetz J.M."/>
            <person name="Sutton G.G."/>
            <person name="Nierman W.C."/>
            <person name="Fouts D.E."/>
        </authorList>
    </citation>
    <scope>NUCLEOTIDE SEQUENCE [LARGE SCALE GENOMIC DNA]</scope>
    <source>
        <strain evidence="8 9">79601</strain>
    </source>
</reference>
<feature type="transmembrane region" description="Helical" evidence="5">
    <location>
        <begin position="49"/>
        <end position="68"/>
    </location>
</feature>
<dbReference type="PRINTS" id="PR00260">
    <property type="entry name" value="CHEMTRNSDUCR"/>
</dbReference>
<organism evidence="8 9">
    <name type="scientific">Leptospira alstonii serovar Sichuan str. 79601</name>
    <dbReference type="NCBI Taxonomy" id="1218565"/>
    <lineage>
        <taxon>Bacteria</taxon>
        <taxon>Pseudomonadati</taxon>
        <taxon>Spirochaetota</taxon>
        <taxon>Spirochaetia</taxon>
        <taxon>Leptospirales</taxon>
        <taxon>Leptospiraceae</taxon>
        <taxon>Leptospira</taxon>
    </lineage>
</organism>
<dbReference type="PROSITE" id="PS50885">
    <property type="entry name" value="HAMP"/>
    <property type="match status" value="1"/>
</dbReference>
<evidence type="ECO:0000256" key="4">
    <source>
        <dbReference type="SAM" id="Coils"/>
    </source>
</evidence>
<dbReference type="CDD" id="cd18773">
    <property type="entry name" value="PDC1_HK_sensor"/>
    <property type="match status" value="1"/>
</dbReference>
<dbReference type="GO" id="GO:0006935">
    <property type="term" value="P:chemotaxis"/>
    <property type="evidence" value="ECO:0007669"/>
    <property type="project" value="UniProtKB-KW"/>
</dbReference>
<keyword evidence="1" id="KW-0145">Chemotaxis</keyword>
<feature type="coiled-coil region" evidence="4">
    <location>
        <begin position="527"/>
        <end position="554"/>
    </location>
</feature>
<dbReference type="Gene3D" id="3.30.450.20">
    <property type="entry name" value="PAS domain"/>
    <property type="match status" value="1"/>
</dbReference>
<evidence type="ECO:0000256" key="3">
    <source>
        <dbReference type="PROSITE-ProRule" id="PRU00284"/>
    </source>
</evidence>
<dbReference type="CDD" id="cd06225">
    <property type="entry name" value="HAMP"/>
    <property type="match status" value="1"/>
</dbReference>
<gene>
    <name evidence="8" type="ORF">LEP1GSC194_1574</name>
</gene>
<keyword evidence="3" id="KW-0807">Transducer</keyword>
<feature type="transmembrane region" description="Helical" evidence="5">
    <location>
        <begin position="12"/>
        <end position="37"/>
    </location>
</feature>
<dbReference type="Gene3D" id="1.10.287.950">
    <property type="entry name" value="Methyl-accepting chemotaxis protein"/>
    <property type="match status" value="1"/>
</dbReference>
<feature type="transmembrane region" description="Helical" evidence="5">
    <location>
        <begin position="464"/>
        <end position="486"/>
    </location>
</feature>
<dbReference type="InterPro" id="IPR003660">
    <property type="entry name" value="HAMP_dom"/>
</dbReference>
<evidence type="ECO:0000313" key="9">
    <source>
        <dbReference type="Proteomes" id="UP000011988"/>
    </source>
</evidence>
<dbReference type="SUPFAM" id="SSF58104">
    <property type="entry name" value="Methyl-accepting chemotaxis protein (MCP) signaling domain"/>
    <property type="match status" value="1"/>
</dbReference>
<keyword evidence="5" id="KW-0472">Membrane</keyword>
<evidence type="ECO:0000313" key="8">
    <source>
        <dbReference type="EMBL" id="EMJ93325.1"/>
    </source>
</evidence>
<dbReference type="SMART" id="SM00283">
    <property type="entry name" value="MA"/>
    <property type="match status" value="1"/>
</dbReference>
<name>M6D439_9LEPT</name>
<keyword evidence="4" id="KW-0175">Coiled coil</keyword>
<dbReference type="GO" id="GO:0007165">
    <property type="term" value="P:signal transduction"/>
    <property type="evidence" value="ECO:0007669"/>
    <property type="project" value="UniProtKB-KW"/>
</dbReference>
<dbReference type="AlphaFoldDB" id="M6D439"/>
<dbReference type="PATRIC" id="fig|1218565.3.peg.3169"/>
<accession>M6D439</accession>
<protein>
    <submittedName>
        <fullName evidence="8">Methyl-accepting chemotaxis protein signaling domain protein</fullName>
    </submittedName>
</protein>
<dbReference type="RefSeq" id="WP_020774239.1">
    <property type="nucleotide sequence ID" value="NZ_ANIK01000070.1"/>
</dbReference>
<dbReference type="PANTHER" id="PTHR43531">
    <property type="entry name" value="PROTEIN ICFG"/>
    <property type="match status" value="1"/>
</dbReference>
<dbReference type="PROSITE" id="PS50111">
    <property type="entry name" value="CHEMOTAXIS_TRANSDUC_2"/>
    <property type="match status" value="1"/>
</dbReference>
<dbReference type="SMART" id="SM00304">
    <property type="entry name" value="HAMP"/>
    <property type="match status" value="1"/>
</dbReference>
<feature type="transmembrane region" description="Helical" evidence="5">
    <location>
        <begin position="189"/>
        <end position="209"/>
    </location>
</feature>
<dbReference type="GO" id="GO:0005886">
    <property type="term" value="C:plasma membrane"/>
    <property type="evidence" value="ECO:0007669"/>
    <property type="project" value="TreeGrafter"/>
</dbReference>
<evidence type="ECO:0000256" key="2">
    <source>
        <dbReference type="ARBA" id="ARBA00029447"/>
    </source>
</evidence>
<evidence type="ECO:0000259" key="7">
    <source>
        <dbReference type="PROSITE" id="PS50885"/>
    </source>
</evidence>
<evidence type="ECO:0000256" key="5">
    <source>
        <dbReference type="SAM" id="Phobius"/>
    </source>
</evidence>
<keyword evidence="5" id="KW-0812">Transmembrane</keyword>
<comment type="caution">
    <text evidence="8">The sequence shown here is derived from an EMBL/GenBank/DDBJ whole genome shotgun (WGS) entry which is preliminary data.</text>
</comment>
<dbReference type="Proteomes" id="UP000011988">
    <property type="component" value="Unassembled WGS sequence"/>
</dbReference>
<feature type="domain" description="HAMP" evidence="7">
    <location>
        <begin position="487"/>
        <end position="539"/>
    </location>
</feature>
<evidence type="ECO:0000256" key="1">
    <source>
        <dbReference type="ARBA" id="ARBA00022500"/>
    </source>
</evidence>
<dbReference type="EMBL" id="ANIK01000070">
    <property type="protein sequence ID" value="EMJ93325.1"/>
    <property type="molecule type" value="Genomic_DNA"/>
</dbReference>
<feature type="transmembrane region" description="Helical" evidence="5">
    <location>
        <begin position="137"/>
        <end position="157"/>
    </location>
</feature>
<dbReference type="Pfam" id="PF00015">
    <property type="entry name" value="MCPsignal"/>
    <property type="match status" value="1"/>
</dbReference>
<sequence length="844" mass="94015">MNDNITNSIRKFTLHFILITEVVGFTLTVGVAILFYKTFLEMDPDQLQIAIRITLATAVFTLAFAAFSDMRRLAPIQKYLFIVEKGIIDKEIVLNAQKSVFRLPLFHSIEIALRILITASVVVAILSRFAVLDVADYYNLGAITLIMSILVSVYTFLVSEKLTSDLIGSGVFEDIEVSFLAKSRLTRSLTLTFIFIVFVLAIAVSSLVFKLNYSAIRKSYFNQMMNMNQTLNIFTESIFEEVRSDAEKLKNNPLLLSLIQNGKTEETQKFLETLLDRSPKYESISLIKSENQFWEVSVGTGTLSSNRDLKNFQLPSEDIVLETISKKKMFLSESILSPVSGVPVILVLETISENTNVYIAYSLKIADLTNKVIGSIQIGKSGYAGILDRNEVIINHVNPSFNLKNLKSFSFYHQVKDHQNNVPVRYLFNEKYKYMILNKNRKYDFLTFTSIENEEIAGEAIVCVYAMVGISFLGLFFIGFLIYLILRKRILPLEESKNVLEAMAEGDLTQGLKVLSMDEIGEMAVSINSFNKKVKKILNKIVNASENLADSSDEMSKATGFISENAQNQVSSSEEISASIEEISSGMDGMENQTKEQVVLLNQLDLDMNQFSSSIHATSHNLEKTMANVEKITQDAKKGGNSLELTNHSITKISHSSEDISGVIEIINTISEQIHLLALNTAIEAARAGSAGKGFAVVADEISKLADKTSNSVRDIEHIIQSNETEIGAGIKNITDTVKLISEIIQEISEINQQMKVVNGFMENQLSKNEQMNLTAKKVKERADVIQVAVGEQKTAIEEISNTITTINELNQSSAASSEELSSRSIGLAKLADELKHEVEFFKL</sequence>
<dbReference type="InterPro" id="IPR004089">
    <property type="entry name" value="MCPsignal_dom"/>
</dbReference>
<evidence type="ECO:0000259" key="6">
    <source>
        <dbReference type="PROSITE" id="PS50111"/>
    </source>
</evidence>
<dbReference type="GO" id="GO:0004888">
    <property type="term" value="F:transmembrane signaling receptor activity"/>
    <property type="evidence" value="ECO:0007669"/>
    <property type="project" value="InterPro"/>
</dbReference>
<dbReference type="OrthoDB" id="304661at2"/>
<comment type="similarity">
    <text evidence="2">Belongs to the methyl-accepting chemotaxis (MCP) protein family.</text>
</comment>
<proteinExistence type="inferred from homology"/>
<keyword evidence="5" id="KW-1133">Transmembrane helix</keyword>
<dbReference type="PANTHER" id="PTHR43531:SF11">
    <property type="entry name" value="METHYL-ACCEPTING CHEMOTAXIS PROTEIN 3"/>
    <property type="match status" value="1"/>
</dbReference>
<feature type="domain" description="Methyl-accepting transducer" evidence="6">
    <location>
        <begin position="572"/>
        <end position="808"/>
    </location>
</feature>